<dbReference type="InterPro" id="IPR000979">
    <property type="entry name" value="Phosphodiesterase_MJ0936/Vps29"/>
</dbReference>
<dbReference type="InterPro" id="IPR029052">
    <property type="entry name" value="Metallo-depent_PP-like"/>
</dbReference>
<dbReference type="EMBL" id="LT598490">
    <property type="protein sequence ID" value="SCW02745.1"/>
    <property type="molecule type" value="Genomic_DNA"/>
</dbReference>
<accession>A0A1G4MFW5</accession>
<dbReference type="OMA" id="IGCCNGY"/>
<dbReference type="Pfam" id="PF12850">
    <property type="entry name" value="Metallophos_2"/>
    <property type="match status" value="1"/>
</dbReference>
<dbReference type="PANTHER" id="PTHR11124">
    <property type="entry name" value="VACUOLAR SORTING PROTEIN VPS29"/>
    <property type="match status" value="1"/>
</dbReference>
<comment type="similarity">
    <text evidence="1 3">Belongs to the VPS29 family.</text>
</comment>
<evidence type="ECO:0000259" key="5">
    <source>
        <dbReference type="Pfam" id="PF12850"/>
    </source>
</evidence>
<dbReference type="NCBIfam" id="TIGR00040">
    <property type="entry name" value="yfcE"/>
    <property type="match status" value="1"/>
</dbReference>
<dbReference type="Gene3D" id="3.60.21.10">
    <property type="match status" value="2"/>
</dbReference>
<reference evidence="7" key="1">
    <citation type="submission" date="2016-03" db="EMBL/GenBank/DDBJ databases">
        <authorList>
            <person name="Devillers H."/>
        </authorList>
    </citation>
    <scope>NUCLEOTIDE SEQUENCE [LARGE SCALE GENOMIC DNA]</scope>
</reference>
<evidence type="ECO:0000256" key="3">
    <source>
        <dbReference type="RuleBase" id="RU362040"/>
    </source>
</evidence>
<evidence type="ECO:0000256" key="4">
    <source>
        <dbReference type="SAM" id="MobiDB-lite"/>
    </source>
</evidence>
<feature type="domain" description="Calcineurin-like phosphoesterase" evidence="5">
    <location>
        <begin position="1"/>
        <end position="151"/>
    </location>
</feature>
<organism evidence="6 7">
    <name type="scientific">Lachancea fermentati</name>
    <name type="common">Zygosaccharomyces fermentati</name>
    <dbReference type="NCBI Taxonomy" id="4955"/>
    <lineage>
        <taxon>Eukaryota</taxon>
        <taxon>Fungi</taxon>
        <taxon>Dikarya</taxon>
        <taxon>Ascomycota</taxon>
        <taxon>Saccharomycotina</taxon>
        <taxon>Saccharomycetes</taxon>
        <taxon>Saccharomycetales</taxon>
        <taxon>Saccharomycetaceae</taxon>
        <taxon>Lachancea</taxon>
    </lineage>
</organism>
<dbReference type="FunFam" id="3.60.21.10:FF:000100">
    <property type="entry name" value="Vacuolar protein sorting-associated protein 29"/>
    <property type="match status" value="1"/>
</dbReference>
<proteinExistence type="inferred from homology"/>
<dbReference type="AlphaFoldDB" id="A0A1G4MFW5"/>
<name>A0A1G4MFW5_LACFM</name>
<protein>
    <recommendedName>
        <fullName evidence="2 3">Vacuolar protein sorting-associated protein 29</fullName>
    </recommendedName>
</protein>
<evidence type="ECO:0000256" key="2">
    <source>
        <dbReference type="ARBA" id="ARBA00017767"/>
    </source>
</evidence>
<dbReference type="STRING" id="4955.A0A1G4MFW5"/>
<dbReference type="InterPro" id="IPR024654">
    <property type="entry name" value="Calcineurin-like_PHP_lpxH"/>
</dbReference>
<sequence length="300" mass="32483">MLLLALSDAHIPERAIDLPTKFKKLLSVPKKISQVVLLGNCTKSYSFLQFINQVSSNVVIVRGEFDTGTIATTKNAKEELPINTVIKQGDFRIGCCNGYTVVPKNDPLSLLTFARQLDVDIVLWGGTHNVEAYTLEGKFFINPGSCTGAFTTDWPLQEPEKDVEKVQTGDIPKQSEETPDGGNGKPESQEGDPQPSAEDTKSNSTVTEKVPGADTTTEASKVEEAKPGLSSADPGTGEKDKDQESDGDDSDDDDFDETDLNGGCIPSFCLLDIQGSTCTLFIYTCVDGEVKVDKVVYKKE</sequence>
<feature type="compositionally biased region" description="Acidic residues" evidence="4">
    <location>
        <begin position="245"/>
        <end position="258"/>
    </location>
</feature>
<dbReference type="OrthoDB" id="10258130at2759"/>
<dbReference type="SUPFAM" id="SSF56300">
    <property type="entry name" value="Metallo-dependent phosphatases"/>
    <property type="match status" value="1"/>
</dbReference>
<dbReference type="Proteomes" id="UP000190831">
    <property type="component" value="Chromosome F"/>
</dbReference>
<feature type="region of interest" description="Disordered" evidence="4">
    <location>
        <begin position="160"/>
        <end position="258"/>
    </location>
</feature>
<evidence type="ECO:0000256" key="1">
    <source>
        <dbReference type="ARBA" id="ARBA00005945"/>
    </source>
</evidence>
<evidence type="ECO:0000313" key="7">
    <source>
        <dbReference type="Proteomes" id="UP000190831"/>
    </source>
</evidence>
<gene>
    <name evidence="6" type="ORF">LAFE_0F13344G</name>
</gene>
<keyword evidence="7" id="KW-1185">Reference proteome</keyword>
<evidence type="ECO:0000313" key="6">
    <source>
        <dbReference type="EMBL" id="SCW02745.1"/>
    </source>
</evidence>